<comment type="caution">
    <text evidence="1">The sequence shown here is derived from an EMBL/GenBank/DDBJ whole genome shotgun (WGS) entry which is preliminary data.</text>
</comment>
<evidence type="ECO:0000313" key="2">
    <source>
        <dbReference type="Proteomes" id="UP000316079"/>
    </source>
</evidence>
<reference evidence="1 2" key="1">
    <citation type="journal article" date="2019" name="Sci. Data">
        <title>Hybrid genome assembly and annotation of Danionella translucida.</title>
        <authorList>
            <person name="Kadobianskyi M."/>
            <person name="Schulze L."/>
            <person name="Schuelke M."/>
            <person name="Judkewitz B."/>
        </authorList>
    </citation>
    <scope>NUCLEOTIDE SEQUENCE [LARGE SCALE GENOMIC DNA]</scope>
    <source>
        <strain evidence="1 2">Bolton</strain>
    </source>
</reference>
<dbReference type="Proteomes" id="UP000316079">
    <property type="component" value="Unassembled WGS sequence"/>
</dbReference>
<organism evidence="1 2">
    <name type="scientific">Danionella cerebrum</name>
    <dbReference type="NCBI Taxonomy" id="2873325"/>
    <lineage>
        <taxon>Eukaryota</taxon>
        <taxon>Metazoa</taxon>
        <taxon>Chordata</taxon>
        <taxon>Craniata</taxon>
        <taxon>Vertebrata</taxon>
        <taxon>Euteleostomi</taxon>
        <taxon>Actinopterygii</taxon>
        <taxon>Neopterygii</taxon>
        <taxon>Teleostei</taxon>
        <taxon>Ostariophysi</taxon>
        <taxon>Cypriniformes</taxon>
        <taxon>Danionidae</taxon>
        <taxon>Danioninae</taxon>
        <taxon>Danionella</taxon>
    </lineage>
</organism>
<protein>
    <submittedName>
        <fullName evidence="1">Uncharacterized protein</fullName>
    </submittedName>
</protein>
<proteinExistence type="predicted"/>
<sequence length="363" mass="40828">MASHEGTQTAVNNRAIIAPSATMPHLHERMSLLLLPCAKQVPEDRRPQEKDPFSEEEKIVKPGNRWKLETTDEAKRVLQSLLRLWREFELGVVMKLEIDTEQALRRETRAGRPAVTSEDEEEHWDVRTTRAPLLHWEEAALFKSDKRERWRMLCGESGGFNQRPVGPLPEGAPLFNSLERQSPPPPAFIACLSFCQAIPLQSASSQGELASEVEMKLWLEEQPEAVGSLKDEGPLQLPSLTHSITIRDGRAVQRESTNSPVGTHHLLQDPQDQQTCIPRYKDGDKERVLSVSRDSRGCWNFSFSLKGISAATDVSWTEIACWDLCGLQRHLSVTVETQLSAAGRTASGVKQTSEQIRQEKKVN</sequence>
<name>A0A553NGG1_9TELE</name>
<accession>A0A553NGG1</accession>
<gene>
    <name evidence="1" type="ORF">DNTS_008364</name>
</gene>
<evidence type="ECO:0000313" key="1">
    <source>
        <dbReference type="EMBL" id="TRY64520.1"/>
    </source>
</evidence>
<dbReference type="AlphaFoldDB" id="A0A553NGG1"/>
<keyword evidence="2" id="KW-1185">Reference proteome</keyword>
<dbReference type="EMBL" id="SRMA01026992">
    <property type="protein sequence ID" value="TRY64520.1"/>
    <property type="molecule type" value="Genomic_DNA"/>
</dbReference>